<evidence type="ECO:0000313" key="7">
    <source>
        <dbReference type="EMBL" id="SDU68212.1"/>
    </source>
</evidence>
<organism evidence="7 8">
    <name type="scientific">Jiangella alkaliphila</name>
    <dbReference type="NCBI Taxonomy" id="419479"/>
    <lineage>
        <taxon>Bacteria</taxon>
        <taxon>Bacillati</taxon>
        <taxon>Actinomycetota</taxon>
        <taxon>Actinomycetes</taxon>
        <taxon>Jiangellales</taxon>
        <taxon>Jiangellaceae</taxon>
        <taxon>Jiangella</taxon>
    </lineage>
</organism>
<keyword evidence="3" id="KW-0547">Nucleotide-binding</keyword>
<evidence type="ECO:0000256" key="4">
    <source>
        <dbReference type="ARBA" id="ARBA00022777"/>
    </source>
</evidence>
<dbReference type="GO" id="GO:0016301">
    <property type="term" value="F:kinase activity"/>
    <property type="evidence" value="ECO:0007669"/>
    <property type="project" value="UniProtKB-KW"/>
</dbReference>
<accession>A0A1H2KHZ1</accession>
<protein>
    <submittedName>
        <fullName evidence="7">Phosphotransferase enzyme family protein</fullName>
    </submittedName>
</protein>
<evidence type="ECO:0000256" key="3">
    <source>
        <dbReference type="ARBA" id="ARBA00022741"/>
    </source>
</evidence>
<dbReference type="STRING" id="419479.SAMN04488563_3849"/>
<dbReference type="Proteomes" id="UP000182977">
    <property type="component" value="Chromosome I"/>
</dbReference>
<dbReference type="AlphaFoldDB" id="A0A1H2KHZ1"/>
<dbReference type="RefSeq" id="WP_052762830.1">
    <property type="nucleotide sequence ID" value="NZ_LBMC01000038.1"/>
</dbReference>
<comment type="similarity">
    <text evidence="1">Belongs to the methylthioribose kinase family.</text>
</comment>
<dbReference type="InterPro" id="IPR011009">
    <property type="entry name" value="Kinase-like_dom_sf"/>
</dbReference>
<sequence>MSVALLDETSVVAHLRGRGLVGSGPVTVSALGGGVSNVVLAVDDGRRALVVKQALPRLRVEAEWTAPTDRTLTEADALVLTAAVTPGAVPAVVDRDDERNVLVLERAPAGWRDWKADLLGGTADAAVAARLGDVLARWHTATTDPAALPPRVLDGGDAFERLRVEPFYRRVAAQVPGSLGDRILATADAMAARHTCFVHGDFSPKNVLVAPDGPDLWAIDFEVAHHGDPAFDLAFLLCHLSLKAVHRPASAAGYAECATAFAGAYARGAGPDLTPDWPHVLRHTGCLTLARVRGASPAEYLTAAERETAWRLGVDLVTGAVAGPDDLCTRLTEGR</sequence>
<dbReference type="Pfam" id="PF01636">
    <property type="entry name" value="APH"/>
    <property type="match status" value="1"/>
</dbReference>
<reference evidence="8" key="1">
    <citation type="submission" date="2016-10" db="EMBL/GenBank/DDBJ databases">
        <authorList>
            <person name="Varghese N."/>
            <person name="Submissions S."/>
        </authorList>
    </citation>
    <scope>NUCLEOTIDE SEQUENCE [LARGE SCALE GENOMIC DNA]</scope>
    <source>
        <strain evidence="8">DSM 45079</strain>
    </source>
</reference>
<dbReference type="PANTHER" id="PTHR34273:SF2">
    <property type="entry name" value="METHYLTHIORIBOSE KINASE"/>
    <property type="match status" value="1"/>
</dbReference>
<dbReference type="InterPro" id="IPR002575">
    <property type="entry name" value="Aminoglycoside_PTrfase"/>
</dbReference>
<evidence type="ECO:0000256" key="1">
    <source>
        <dbReference type="ARBA" id="ARBA00010165"/>
    </source>
</evidence>
<evidence type="ECO:0000256" key="5">
    <source>
        <dbReference type="ARBA" id="ARBA00022840"/>
    </source>
</evidence>
<dbReference type="OrthoDB" id="9797603at2"/>
<dbReference type="GO" id="GO:0005524">
    <property type="term" value="F:ATP binding"/>
    <property type="evidence" value="ECO:0007669"/>
    <property type="project" value="UniProtKB-KW"/>
</dbReference>
<dbReference type="PANTHER" id="PTHR34273">
    <property type="entry name" value="METHYLTHIORIBOSE KINASE"/>
    <property type="match status" value="1"/>
</dbReference>
<keyword evidence="2 7" id="KW-0808">Transferase</keyword>
<dbReference type="EMBL" id="LT629791">
    <property type="protein sequence ID" value="SDU68212.1"/>
    <property type="molecule type" value="Genomic_DNA"/>
</dbReference>
<proteinExistence type="inferred from homology"/>
<dbReference type="SUPFAM" id="SSF56112">
    <property type="entry name" value="Protein kinase-like (PK-like)"/>
    <property type="match status" value="1"/>
</dbReference>
<evidence type="ECO:0000313" key="8">
    <source>
        <dbReference type="Proteomes" id="UP000182977"/>
    </source>
</evidence>
<evidence type="ECO:0000256" key="2">
    <source>
        <dbReference type="ARBA" id="ARBA00022679"/>
    </source>
</evidence>
<dbReference type="Gene3D" id="3.90.1200.10">
    <property type="match status" value="1"/>
</dbReference>
<dbReference type="Gene3D" id="3.30.200.20">
    <property type="entry name" value="Phosphorylase Kinase, domain 1"/>
    <property type="match status" value="1"/>
</dbReference>
<keyword evidence="8" id="KW-1185">Reference proteome</keyword>
<evidence type="ECO:0000259" key="6">
    <source>
        <dbReference type="Pfam" id="PF01636"/>
    </source>
</evidence>
<name>A0A1H2KHZ1_9ACTN</name>
<gene>
    <name evidence="7" type="ORF">SAMN04488563_3849</name>
</gene>
<keyword evidence="4" id="KW-0418">Kinase</keyword>
<feature type="domain" description="Aminoglycoside phosphotransferase" evidence="6">
    <location>
        <begin position="28"/>
        <end position="266"/>
    </location>
</feature>
<keyword evidence="5" id="KW-0067">ATP-binding</keyword>